<dbReference type="RefSeq" id="WP_207365907.1">
    <property type="nucleotide sequence ID" value="NZ_JAFMYV010000009.1"/>
</dbReference>
<evidence type="ECO:0000256" key="2">
    <source>
        <dbReference type="SAM" id="SignalP"/>
    </source>
</evidence>
<evidence type="ECO:0000313" key="3">
    <source>
        <dbReference type="EMBL" id="MBO0938368.1"/>
    </source>
</evidence>
<evidence type="ECO:0000256" key="1">
    <source>
        <dbReference type="SAM" id="MobiDB-lite"/>
    </source>
</evidence>
<protein>
    <recommendedName>
        <fullName evidence="5">Lipoprotein</fullName>
    </recommendedName>
</protein>
<reference evidence="3" key="1">
    <citation type="submission" date="2021-03" db="EMBL/GenBank/DDBJ databases">
        <title>Fibrella sp. HMF5335 genome sequencing and assembly.</title>
        <authorList>
            <person name="Kang H."/>
            <person name="Kim H."/>
            <person name="Bae S."/>
            <person name="Joh K."/>
        </authorList>
    </citation>
    <scope>NUCLEOTIDE SEQUENCE</scope>
    <source>
        <strain evidence="3">HMF5335</strain>
    </source>
</reference>
<dbReference type="PROSITE" id="PS51257">
    <property type="entry name" value="PROKAR_LIPOPROTEIN"/>
    <property type="match status" value="1"/>
</dbReference>
<dbReference type="AlphaFoldDB" id="A0A939GID8"/>
<proteinExistence type="predicted"/>
<feature type="signal peptide" evidence="2">
    <location>
        <begin position="1"/>
        <end position="24"/>
    </location>
</feature>
<comment type="caution">
    <text evidence="3">The sequence shown here is derived from an EMBL/GenBank/DDBJ whole genome shotgun (WGS) entry which is preliminary data.</text>
</comment>
<gene>
    <name evidence="3" type="ORF">J2I47_17585</name>
</gene>
<accession>A0A939GID8</accession>
<name>A0A939GID8_9BACT</name>
<sequence length="351" mass="38912">MMKLPLSILLLSALWAGQGCQSKAAKETTANDSTATTVASTSATTTETSTPASTSTATPDSVAAGKELSPIDSLGLIGPKITGAILPGKRILAYYGNPHSKKMGVLGEYPKDEMLRMLDKQAVAWVQQDSAKTPVQKALHLVAISAQGLPGKNGHYSMRMSDKTIRKVIRWAAEHNSICFLDIQVGHAPLGPEMEFLKPYIELPYVHLGIDPEFSMKTGARPGSKIGTYDAADVNQAVQFLSRIVRDKKLPPKILVVHRFTRRMVTNYKNIKLDPNVQIVMNMDGWGPPSLKRDTYHDYIQTEPVQYTGFKLFYHNDLRKVDMNSKYKVPHLMEPSEVLSLTPKPLYIQYQ</sequence>
<evidence type="ECO:0008006" key="5">
    <source>
        <dbReference type="Google" id="ProtNLM"/>
    </source>
</evidence>
<feature type="chain" id="PRO_5037415299" description="Lipoprotein" evidence="2">
    <location>
        <begin position="25"/>
        <end position="351"/>
    </location>
</feature>
<organism evidence="3 4">
    <name type="scientific">Fibrella rubiginis</name>
    <dbReference type="NCBI Taxonomy" id="2817060"/>
    <lineage>
        <taxon>Bacteria</taxon>
        <taxon>Pseudomonadati</taxon>
        <taxon>Bacteroidota</taxon>
        <taxon>Cytophagia</taxon>
        <taxon>Cytophagales</taxon>
        <taxon>Spirosomataceae</taxon>
        <taxon>Fibrella</taxon>
    </lineage>
</organism>
<dbReference type="EMBL" id="JAFMYV010000009">
    <property type="protein sequence ID" value="MBO0938368.1"/>
    <property type="molecule type" value="Genomic_DNA"/>
</dbReference>
<keyword evidence="4" id="KW-1185">Reference proteome</keyword>
<feature type="region of interest" description="Disordered" evidence="1">
    <location>
        <begin position="36"/>
        <end position="63"/>
    </location>
</feature>
<keyword evidence="2" id="KW-0732">Signal</keyword>
<evidence type="ECO:0000313" key="4">
    <source>
        <dbReference type="Proteomes" id="UP000664034"/>
    </source>
</evidence>
<dbReference type="Proteomes" id="UP000664034">
    <property type="component" value="Unassembled WGS sequence"/>
</dbReference>